<dbReference type="GO" id="GO:0004518">
    <property type="term" value="F:nuclease activity"/>
    <property type="evidence" value="ECO:0007669"/>
    <property type="project" value="UniProtKB-KW"/>
</dbReference>
<keyword evidence="8" id="KW-1185">Reference proteome</keyword>
<dbReference type="GO" id="GO:0016788">
    <property type="term" value="F:hydrolase activity, acting on ester bonds"/>
    <property type="evidence" value="ECO:0007669"/>
    <property type="project" value="UniProtKB-UniRule"/>
</dbReference>
<evidence type="ECO:0000313" key="7">
    <source>
        <dbReference type="EMBL" id="PSJ07403.1"/>
    </source>
</evidence>
<dbReference type="InterPro" id="IPR005227">
    <property type="entry name" value="YqgF"/>
</dbReference>
<gene>
    <name evidence="7" type="ORF">C7K55_01325</name>
</gene>
<keyword evidence="3 5" id="KW-0540">Nuclease</keyword>
<organism evidence="7 8">
    <name type="scientific">Cyanobium usitatum str. Tous</name>
    <dbReference type="NCBI Taxonomy" id="2116684"/>
    <lineage>
        <taxon>Bacteria</taxon>
        <taxon>Bacillati</taxon>
        <taxon>Cyanobacteriota</taxon>
        <taxon>Cyanophyceae</taxon>
        <taxon>Synechococcales</taxon>
        <taxon>Prochlorococcaceae</taxon>
        <taxon>Cyanobium</taxon>
    </lineage>
</organism>
<dbReference type="Gene3D" id="3.30.420.140">
    <property type="entry name" value="YqgF/RNase H-like domain"/>
    <property type="match status" value="1"/>
</dbReference>
<comment type="similarity">
    <text evidence="5">Belongs to the YqgF HJR family.</text>
</comment>
<dbReference type="PANTHER" id="PTHR33317:SF4">
    <property type="entry name" value="POLYNUCLEOTIDYL TRANSFERASE, RIBONUCLEASE H-LIKE SUPERFAMILY PROTEIN"/>
    <property type="match status" value="1"/>
</dbReference>
<dbReference type="SMART" id="SM00732">
    <property type="entry name" value="YqgFc"/>
    <property type="match status" value="1"/>
</dbReference>
<feature type="domain" description="YqgF/RNase H-like" evidence="6">
    <location>
        <begin position="1"/>
        <end position="99"/>
    </location>
</feature>
<evidence type="ECO:0000259" key="6">
    <source>
        <dbReference type="SMART" id="SM00732"/>
    </source>
</evidence>
<dbReference type="NCBIfam" id="TIGR00250">
    <property type="entry name" value="RNAse_H_YqgF"/>
    <property type="match status" value="1"/>
</dbReference>
<dbReference type="InterPro" id="IPR006641">
    <property type="entry name" value="YqgF/RNaseH-like_dom"/>
</dbReference>
<evidence type="ECO:0000313" key="8">
    <source>
        <dbReference type="Proteomes" id="UP000243002"/>
    </source>
</evidence>
<reference evidence="7 8" key="1">
    <citation type="journal article" date="2018" name="Environ. Microbiol.">
        <title>Ecological and genomic features of two widespread freshwater picocyanobacteria.</title>
        <authorList>
            <person name="Cabello-Yeves P.J."/>
            <person name="Picazo A."/>
            <person name="Camacho A."/>
            <person name="Callieri C."/>
            <person name="Rosselli R."/>
            <person name="Roda-Garcia J.J."/>
            <person name="Coutinho F.H."/>
            <person name="Rodriguez-Valera F."/>
        </authorList>
    </citation>
    <scope>NUCLEOTIDE SEQUENCE [LARGE SCALE GENOMIC DNA]</scope>
    <source>
        <strain evidence="7 8">Tous</strain>
    </source>
</reference>
<evidence type="ECO:0000256" key="3">
    <source>
        <dbReference type="ARBA" id="ARBA00022722"/>
    </source>
</evidence>
<protein>
    <recommendedName>
        <fullName evidence="5">Putative pre-16S rRNA nuclease</fullName>
        <ecNumber evidence="5">3.1.-.-</ecNumber>
    </recommendedName>
</protein>
<comment type="subcellular location">
    <subcellularLocation>
        <location evidence="5">Cytoplasm</location>
    </subcellularLocation>
</comment>
<keyword evidence="1 5" id="KW-0963">Cytoplasm</keyword>
<keyword evidence="4 5" id="KW-0378">Hydrolase</keyword>
<dbReference type="CDD" id="cd16964">
    <property type="entry name" value="YqgF"/>
    <property type="match status" value="1"/>
</dbReference>
<dbReference type="GO" id="GO:0000967">
    <property type="term" value="P:rRNA 5'-end processing"/>
    <property type="evidence" value="ECO:0007669"/>
    <property type="project" value="UniProtKB-UniRule"/>
</dbReference>
<dbReference type="InterPro" id="IPR037027">
    <property type="entry name" value="YqgF/RNaseH-like_dom_sf"/>
</dbReference>
<comment type="caution">
    <text evidence="7">The sequence shown here is derived from an EMBL/GenBank/DDBJ whole genome shotgun (WGS) entry which is preliminary data.</text>
</comment>
<dbReference type="SUPFAM" id="SSF53098">
    <property type="entry name" value="Ribonuclease H-like"/>
    <property type="match status" value="1"/>
</dbReference>
<evidence type="ECO:0000256" key="2">
    <source>
        <dbReference type="ARBA" id="ARBA00022517"/>
    </source>
</evidence>
<dbReference type="GO" id="GO:0005829">
    <property type="term" value="C:cytosol"/>
    <property type="evidence" value="ECO:0007669"/>
    <property type="project" value="TreeGrafter"/>
</dbReference>
<proteinExistence type="inferred from homology"/>
<dbReference type="InterPro" id="IPR012337">
    <property type="entry name" value="RNaseH-like_sf"/>
</dbReference>
<dbReference type="OrthoDB" id="9796140at2"/>
<dbReference type="EC" id="3.1.-.-" evidence="5"/>
<dbReference type="EMBL" id="PXXO01000001">
    <property type="protein sequence ID" value="PSJ07403.1"/>
    <property type="molecule type" value="Genomic_DNA"/>
</dbReference>
<evidence type="ECO:0000256" key="5">
    <source>
        <dbReference type="HAMAP-Rule" id="MF_00651"/>
    </source>
</evidence>
<dbReference type="Pfam" id="PF03652">
    <property type="entry name" value="RuvX"/>
    <property type="match status" value="1"/>
</dbReference>
<dbReference type="AlphaFoldDB" id="A0A2P7N1P1"/>
<evidence type="ECO:0000256" key="1">
    <source>
        <dbReference type="ARBA" id="ARBA00022490"/>
    </source>
</evidence>
<dbReference type="Proteomes" id="UP000243002">
    <property type="component" value="Unassembled WGS sequence"/>
</dbReference>
<name>A0A2P7N1P1_9CYAN</name>
<sequence>MLALDVGRRRIGLAGCDPLGLTVTPLRALARGSFASDLEHLNTLVEQRRVLALVVGLPLDAAGQLTAQALHCQRYGERLARRLQLPLAWVNEHASTWAAGERHGLHGDRSGALDSAAAALLLEQWLQDGPDPVLPATIERCQTADAAAS</sequence>
<evidence type="ECO:0000256" key="4">
    <source>
        <dbReference type="ARBA" id="ARBA00022801"/>
    </source>
</evidence>
<keyword evidence="2 5" id="KW-0690">Ribosome biogenesis</keyword>
<comment type="function">
    <text evidence="5">Could be a nuclease involved in processing of the 5'-end of pre-16S rRNA.</text>
</comment>
<dbReference type="HAMAP" id="MF_00651">
    <property type="entry name" value="Nuclease_YqgF"/>
    <property type="match status" value="1"/>
</dbReference>
<dbReference type="PANTHER" id="PTHR33317">
    <property type="entry name" value="POLYNUCLEOTIDYL TRANSFERASE, RIBONUCLEASE H-LIKE SUPERFAMILY PROTEIN"/>
    <property type="match status" value="1"/>
</dbReference>
<accession>A0A2P7N1P1</accession>